<dbReference type="GO" id="GO:0040029">
    <property type="term" value="P:epigenetic regulation of gene expression"/>
    <property type="evidence" value="ECO:0007669"/>
    <property type="project" value="TreeGrafter"/>
</dbReference>
<proteinExistence type="inferred from homology"/>
<reference evidence="8" key="1">
    <citation type="submission" date="2015-02" db="EMBL/GenBank/DDBJ databases">
        <authorList>
            <person name="Chooi Y.-H."/>
        </authorList>
    </citation>
    <scope>NUCLEOTIDE SEQUENCE [LARGE SCALE GENOMIC DNA]</scope>
    <source>
        <strain evidence="8">strain Y</strain>
    </source>
</reference>
<keyword evidence="8" id="KW-1185">Reference proteome</keyword>
<dbReference type="CDD" id="cd04301">
    <property type="entry name" value="NAT_SF"/>
    <property type="match status" value="1"/>
</dbReference>
<keyword evidence="5" id="KW-0862">Zinc</keyword>
<comment type="cofactor">
    <cofactor evidence="1">
        <name>Zn(2+)</name>
        <dbReference type="ChEBI" id="CHEBI:29105"/>
    </cofactor>
</comment>
<evidence type="ECO:0000259" key="6">
    <source>
        <dbReference type="PROSITE" id="PS51186"/>
    </source>
</evidence>
<evidence type="ECO:0000256" key="4">
    <source>
        <dbReference type="ARBA" id="ARBA00022801"/>
    </source>
</evidence>
<dbReference type="PROSITE" id="PS51186">
    <property type="entry name" value="GNAT"/>
    <property type="match status" value="1"/>
</dbReference>
<dbReference type="SUPFAM" id="SSF55729">
    <property type="entry name" value="Acyl-CoA N-acyltransferases (Nat)"/>
    <property type="match status" value="1"/>
</dbReference>
<evidence type="ECO:0000256" key="3">
    <source>
        <dbReference type="ARBA" id="ARBA00022723"/>
    </source>
</evidence>
<evidence type="ECO:0000256" key="1">
    <source>
        <dbReference type="ARBA" id="ARBA00001947"/>
    </source>
</evidence>
<dbReference type="RefSeq" id="WP_052744073.1">
    <property type="nucleotide sequence ID" value="NZ_LN829118.1"/>
</dbReference>
<dbReference type="OrthoDB" id="9808367at2"/>
<keyword evidence="3" id="KW-0479">Metal-binding</keyword>
<feature type="domain" description="N-acetyltransferase" evidence="6">
    <location>
        <begin position="9"/>
        <end position="175"/>
    </location>
</feature>
<keyword evidence="4" id="KW-0378">Hydrolase</keyword>
<dbReference type="GO" id="GO:0046872">
    <property type="term" value="F:metal ion binding"/>
    <property type="evidence" value="ECO:0007669"/>
    <property type="project" value="UniProtKB-KW"/>
</dbReference>
<dbReference type="KEGG" id="fil:BN1229_v1_3999"/>
<dbReference type="Pfam" id="PF00850">
    <property type="entry name" value="Hist_deacetyl"/>
    <property type="match status" value="1"/>
</dbReference>
<dbReference type="GO" id="GO:0004407">
    <property type="term" value="F:histone deacetylase activity"/>
    <property type="evidence" value="ECO:0007669"/>
    <property type="project" value="TreeGrafter"/>
</dbReference>
<dbReference type="Gene3D" id="3.40.630.30">
    <property type="match status" value="1"/>
</dbReference>
<dbReference type="PANTHER" id="PTHR10625">
    <property type="entry name" value="HISTONE DEACETYLASE HDAC1-RELATED"/>
    <property type="match status" value="1"/>
</dbReference>
<dbReference type="KEGG" id="fiy:BN1229_v1_3986"/>
<gene>
    <name evidence="7" type="ORF">YBN1229_v1_3986</name>
</gene>
<comment type="similarity">
    <text evidence="2">Belongs to the histone deacetylase family.</text>
</comment>
<evidence type="ECO:0000256" key="5">
    <source>
        <dbReference type="ARBA" id="ARBA00022833"/>
    </source>
</evidence>
<dbReference type="EMBL" id="LN829119">
    <property type="protein sequence ID" value="CPR22553.1"/>
    <property type="molecule type" value="Genomic_DNA"/>
</dbReference>
<protein>
    <submittedName>
        <fullName evidence="7">Histone deacetylase superfamily protein</fullName>
    </submittedName>
</protein>
<accession>A0A0D6JKR5</accession>
<dbReference type="Proteomes" id="UP000033187">
    <property type="component" value="Chromosome 1"/>
</dbReference>
<organism evidence="7 8">
    <name type="scientific">Candidatus Filomicrobium marinum</name>
    <dbReference type="NCBI Taxonomy" id="1608628"/>
    <lineage>
        <taxon>Bacteria</taxon>
        <taxon>Pseudomonadati</taxon>
        <taxon>Pseudomonadota</taxon>
        <taxon>Alphaproteobacteria</taxon>
        <taxon>Hyphomicrobiales</taxon>
        <taxon>Hyphomicrobiaceae</taxon>
        <taxon>Filomicrobium</taxon>
    </lineage>
</organism>
<dbReference type="CDD" id="cd10001">
    <property type="entry name" value="HDAC_classII_APAH"/>
    <property type="match status" value="1"/>
</dbReference>
<evidence type="ECO:0000313" key="7">
    <source>
        <dbReference type="EMBL" id="CPR22553.1"/>
    </source>
</evidence>
<dbReference type="PANTHER" id="PTHR10625:SF17">
    <property type="entry name" value="HISTONE DEACETYLASE 8"/>
    <property type="match status" value="1"/>
</dbReference>
<dbReference type="AlphaFoldDB" id="A0A0D6JKR5"/>
<evidence type="ECO:0000313" key="8">
    <source>
        <dbReference type="Proteomes" id="UP000033187"/>
    </source>
</evidence>
<sequence length="594" mass="67318">MIRFRHVVETTSPADVEILRSARLLFRHAFPYEPEGIDRIVRFLENRAQLDFEPILLVSLDRKNSLTGLCFVFYFREIRFGYLQYIASDPERPQRGIGGALYEAIRELLIAKGARGLLLDIPPVDADKLEDVSRLPINRKRWKFYERYGARIIEGTEWDVTPNPRNAYYLTTLVLDPLGRVPKLSRAQARRAVRRILQTQYGYEPGDAFVERVANSFRDDPVRLRIPKRVSPPKRIAKVGRIRPIKIVVSDGHVIHHLKEKGYVERPVRVRQILRGLEGVATERIPVKHFPDRHILAVHDPKLVSYLRAVCARLDEKAIVYPEVFPIRRPERAPKALEDRAGYFCADTFTPLTHNAWPAARRAVDVALTAAELVADGERFAYAICRPPGHHAERRIFGGFCFLNNSAIAANYLAAGGKRVALLDIDYHHGNGAQDIFYNRADVLTLSIHGHPRHAYPNFSGYGDERGEGAGEGFNRNWPLEPPVDDARYLRVLDEALRAVLRFRPSYLVVSFGLDIMKGDPTGSFEVSTAGLKSIAERIGQLYLPTLVVQEGGYAVRNLRIGARSFFGALEDVWFQDRAAARSPIPLEKKPARG</sequence>
<name>A0A0D6JKR5_9HYPH</name>
<dbReference type="InterPro" id="IPR000182">
    <property type="entry name" value="GNAT_dom"/>
</dbReference>
<dbReference type="GO" id="GO:0016787">
    <property type="term" value="F:hydrolase activity"/>
    <property type="evidence" value="ECO:0007669"/>
    <property type="project" value="UniProtKB-KW"/>
</dbReference>
<dbReference type="InterPro" id="IPR037138">
    <property type="entry name" value="His_deacetylse_dom_sf"/>
</dbReference>
<dbReference type="Gene3D" id="3.40.800.20">
    <property type="entry name" value="Histone deacetylase domain"/>
    <property type="match status" value="1"/>
</dbReference>
<dbReference type="SUPFAM" id="SSF52768">
    <property type="entry name" value="Arginase/deacetylase"/>
    <property type="match status" value="1"/>
</dbReference>
<dbReference type="InterPro" id="IPR023801">
    <property type="entry name" value="His_deacetylse_dom"/>
</dbReference>
<dbReference type="PRINTS" id="PR01270">
    <property type="entry name" value="HDASUPER"/>
</dbReference>
<dbReference type="GO" id="GO:0016747">
    <property type="term" value="F:acyltransferase activity, transferring groups other than amino-acyl groups"/>
    <property type="evidence" value="ECO:0007669"/>
    <property type="project" value="InterPro"/>
</dbReference>
<dbReference type="InterPro" id="IPR016181">
    <property type="entry name" value="Acyl_CoA_acyltransferase"/>
</dbReference>
<dbReference type="InterPro" id="IPR000286">
    <property type="entry name" value="HDACs"/>
</dbReference>
<dbReference type="InterPro" id="IPR023696">
    <property type="entry name" value="Ureohydrolase_dom_sf"/>
</dbReference>
<evidence type="ECO:0000256" key="2">
    <source>
        <dbReference type="ARBA" id="ARBA00005947"/>
    </source>
</evidence>